<keyword evidence="1" id="KW-0812">Transmembrane</keyword>
<protein>
    <submittedName>
        <fullName evidence="2">Uncharacterized protein</fullName>
    </submittedName>
</protein>
<dbReference type="EMBL" id="BMAO01010387">
    <property type="protein sequence ID" value="GFQ66837.1"/>
    <property type="molecule type" value="Genomic_DNA"/>
</dbReference>
<keyword evidence="1" id="KW-1133">Transmembrane helix</keyword>
<organism evidence="2 3">
    <name type="scientific">Trichonephila clavata</name>
    <name type="common">Joro spider</name>
    <name type="synonym">Nephila clavata</name>
    <dbReference type="NCBI Taxonomy" id="2740835"/>
    <lineage>
        <taxon>Eukaryota</taxon>
        <taxon>Metazoa</taxon>
        <taxon>Ecdysozoa</taxon>
        <taxon>Arthropoda</taxon>
        <taxon>Chelicerata</taxon>
        <taxon>Arachnida</taxon>
        <taxon>Araneae</taxon>
        <taxon>Araneomorphae</taxon>
        <taxon>Entelegynae</taxon>
        <taxon>Araneoidea</taxon>
        <taxon>Nephilidae</taxon>
        <taxon>Trichonephila</taxon>
    </lineage>
</organism>
<comment type="caution">
    <text evidence="2">The sequence shown here is derived from an EMBL/GenBank/DDBJ whole genome shotgun (WGS) entry which is preliminary data.</text>
</comment>
<evidence type="ECO:0000256" key="1">
    <source>
        <dbReference type="SAM" id="Phobius"/>
    </source>
</evidence>
<dbReference type="AlphaFoldDB" id="A0A8X6F0T1"/>
<proteinExistence type="predicted"/>
<reference evidence="2" key="1">
    <citation type="submission" date="2020-07" db="EMBL/GenBank/DDBJ databases">
        <title>Multicomponent nature underlies the extraordinary mechanical properties of spider dragline silk.</title>
        <authorList>
            <person name="Kono N."/>
            <person name="Nakamura H."/>
            <person name="Mori M."/>
            <person name="Yoshida Y."/>
            <person name="Ohtoshi R."/>
            <person name="Malay A.D."/>
            <person name="Moran D.A.P."/>
            <person name="Tomita M."/>
            <person name="Numata K."/>
            <person name="Arakawa K."/>
        </authorList>
    </citation>
    <scope>NUCLEOTIDE SEQUENCE</scope>
</reference>
<feature type="transmembrane region" description="Helical" evidence="1">
    <location>
        <begin position="45"/>
        <end position="67"/>
    </location>
</feature>
<evidence type="ECO:0000313" key="3">
    <source>
        <dbReference type="Proteomes" id="UP000887116"/>
    </source>
</evidence>
<keyword evidence="3" id="KW-1185">Reference proteome</keyword>
<name>A0A8X6F0T1_TRICU</name>
<evidence type="ECO:0000313" key="2">
    <source>
        <dbReference type="EMBL" id="GFQ66837.1"/>
    </source>
</evidence>
<sequence length="84" mass="9673">MTCFGIAFLHFGETRLKWNLFISECNERDGHHIPTASLLPRNNSWLYFAVTEIYLAGKIGLVLWIMLNKVLGPHLRVFLIQLAC</sequence>
<gene>
    <name evidence="2" type="ORF">TNCT_210031</name>
</gene>
<accession>A0A8X6F0T1</accession>
<keyword evidence="1" id="KW-0472">Membrane</keyword>
<dbReference type="Proteomes" id="UP000887116">
    <property type="component" value="Unassembled WGS sequence"/>
</dbReference>